<sequence>MIKENQVLLNRLNVISDGLIIFFTLPIAFWLRFYVLPGGVISVPFSQYLILAGVLVAVHLFTYAAFGLYRSFRQTRLLRELPKLWWASILDMTVLLSVLFVRHDIHVSRWTLAIFFALNLFLLSAKRVLLRSVLRHARQQGYNQKHVILLGRGPMARRYLETIRRERELGYHLVGYVAAEHEKAWQELSYLGDYEALESILDLYRPDEVVSAVDLEDYPQTPHIIAACEKTGTKLSIIPFYAEYMPSHPQFDDLNGIPMLNIRRIPLDNWANAFCKRAMDVVGSLVLLVFTSPIMLVAAIGVKLSSPGPVIFRQKRIGRNKKPFYMYKFRSMRVNDRQETGWSSSTDDRKTRFGALLRKCSIDEFPQFFNVLRGDMSLVGPRPEVPYYVEQFKEEVPLYMVKHQVRPGITGWAQVNGLRGDTSIQARIEHDIYYIEHWSLLFDIKILCLTLVKGFINDEKLH</sequence>
<dbReference type="PANTHER" id="PTHR30576">
    <property type="entry name" value="COLANIC BIOSYNTHESIS UDP-GLUCOSE LIPID CARRIER TRANSFERASE"/>
    <property type="match status" value="1"/>
</dbReference>
<feature type="transmembrane region" description="Helical" evidence="7">
    <location>
        <begin position="107"/>
        <end position="125"/>
    </location>
</feature>
<dbReference type="InterPro" id="IPR003362">
    <property type="entry name" value="Bact_transf"/>
</dbReference>
<evidence type="ECO:0000256" key="5">
    <source>
        <dbReference type="ARBA" id="ARBA00022989"/>
    </source>
</evidence>
<dbReference type="Pfam" id="PF13727">
    <property type="entry name" value="CoA_binding_3"/>
    <property type="match status" value="1"/>
</dbReference>
<comment type="subcellular location">
    <subcellularLocation>
        <location evidence="1">Membrane</location>
        <topology evidence="1">Multi-pass membrane protein</topology>
    </subcellularLocation>
</comment>
<keyword evidence="4 7" id="KW-0812">Transmembrane</keyword>
<comment type="similarity">
    <text evidence="2">Belongs to the bacterial sugar transferase family.</text>
</comment>
<evidence type="ECO:0000256" key="4">
    <source>
        <dbReference type="ARBA" id="ARBA00022692"/>
    </source>
</evidence>
<evidence type="ECO:0000313" key="9">
    <source>
        <dbReference type="EMBL" id="MBC5729723.1"/>
    </source>
</evidence>
<dbReference type="Gene3D" id="3.40.50.720">
    <property type="entry name" value="NAD(P)-binding Rossmann-like Domain"/>
    <property type="match status" value="1"/>
</dbReference>
<feature type="transmembrane region" description="Helical" evidence="7">
    <location>
        <begin position="84"/>
        <end position="101"/>
    </location>
</feature>
<feature type="transmembrane region" description="Helical" evidence="7">
    <location>
        <begin position="281"/>
        <end position="302"/>
    </location>
</feature>
<evidence type="ECO:0000256" key="7">
    <source>
        <dbReference type="SAM" id="Phobius"/>
    </source>
</evidence>
<proteinExistence type="inferred from homology"/>
<dbReference type="InterPro" id="IPR017475">
    <property type="entry name" value="EPS_sugar_tfrase"/>
</dbReference>
<feature type="domain" description="Bacterial sugar transferase" evidence="8">
    <location>
        <begin position="276"/>
        <end position="453"/>
    </location>
</feature>
<dbReference type="GO" id="GO:0089702">
    <property type="term" value="F:undecaprenyl-phosphate glucose phosphotransferase activity"/>
    <property type="evidence" value="ECO:0007669"/>
    <property type="project" value="UniProtKB-EC"/>
</dbReference>
<evidence type="ECO:0000259" key="8">
    <source>
        <dbReference type="Pfam" id="PF02397"/>
    </source>
</evidence>
<protein>
    <submittedName>
        <fullName evidence="9">Undecaprenyl-phosphate glucose phosphotransferase</fullName>
        <ecNumber evidence="9">2.7.8.31</ecNumber>
    </submittedName>
</protein>
<dbReference type="InterPro" id="IPR017473">
    <property type="entry name" value="Undecaprenyl-P_gluc_Ptfrase"/>
</dbReference>
<dbReference type="RefSeq" id="WP_186962949.1">
    <property type="nucleotide sequence ID" value="NZ_JACOPR010000001.1"/>
</dbReference>
<keyword evidence="10" id="KW-1185">Reference proteome</keyword>
<evidence type="ECO:0000256" key="1">
    <source>
        <dbReference type="ARBA" id="ARBA00004141"/>
    </source>
</evidence>
<evidence type="ECO:0000313" key="10">
    <source>
        <dbReference type="Proteomes" id="UP000660021"/>
    </source>
</evidence>
<feature type="transmembrane region" description="Helical" evidence="7">
    <location>
        <begin position="12"/>
        <end position="36"/>
    </location>
</feature>
<gene>
    <name evidence="9" type="ORF">H8S34_02605</name>
</gene>
<comment type="caution">
    <text evidence="9">The sequence shown here is derived from an EMBL/GenBank/DDBJ whole genome shotgun (WGS) entry which is preliminary data.</text>
</comment>
<feature type="transmembrane region" description="Helical" evidence="7">
    <location>
        <begin position="48"/>
        <end position="72"/>
    </location>
</feature>
<dbReference type="EMBL" id="JACOPR010000001">
    <property type="protein sequence ID" value="MBC5729723.1"/>
    <property type="molecule type" value="Genomic_DNA"/>
</dbReference>
<dbReference type="Proteomes" id="UP000660021">
    <property type="component" value="Unassembled WGS sequence"/>
</dbReference>
<organism evidence="9 10">
    <name type="scientific">Pseudoflavonifractor hominis</name>
    <dbReference type="NCBI Taxonomy" id="2763059"/>
    <lineage>
        <taxon>Bacteria</taxon>
        <taxon>Bacillati</taxon>
        <taxon>Bacillota</taxon>
        <taxon>Clostridia</taxon>
        <taxon>Eubacteriales</taxon>
        <taxon>Oscillospiraceae</taxon>
        <taxon>Pseudoflavonifractor</taxon>
    </lineage>
</organism>
<dbReference type="NCBIfam" id="TIGR03023">
    <property type="entry name" value="WcaJ_sugtrans"/>
    <property type="match status" value="1"/>
</dbReference>
<dbReference type="EC" id="2.7.8.31" evidence="9"/>
<keyword evidence="6 7" id="KW-0472">Membrane</keyword>
<accession>A0ABR7HQD7</accession>
<dbReference type="Pfam" id="PF02397">
    <property type="entry name" value="Bac_transf"/>
    <property type="match status" value="1"/>
</dbReference>
<evidence type="ECO:0000256" key="2">
    <source>
        <dbReference type="ARBA" id="ARBA00006464"/>
    </source>
</evidence>
<evidence type="ECO:0000256" key="3">
    <source>
        <dbReference type="ARBA" id="ARBA00022679"/>
    </source>
</evidence>
<keyword evidence="3 9" id="KW-0808">Transferase</keyword>
<dbReference type="PANTHER" id="PTHR30576:SF0">
    <property type="entry name" value="UNDECAPRENYL-PHOSPHATE N-ACETYLGALACTOSAMINYL 1-PHOSPHATE TRANSFERASE-RELATED"/>
    <property type="match status" value="1"/>
</dbReference>
<evidence type="ECO:0000256" key="6">
    <source>
        <dbReference type="ARBA" id="ARBA00023136"/>
    </source>
</evidence>
<keyword evidence="5 7" id="KW-1133">Transmembrane helix</keyword>
<reference evidence="9 10" key="1">
    <citation type="submission" date="2020-08" db="EMBL/GenBank/DDBJ databases">
        <title>Genome public.</title>
        <authorList>
            <person name="Liu C."/>
            <person name="Sun Q."/>
        </authorList>
    </citation>
    <scope>NUCLEOTIDE SEQUENCE [LARGE SCALE GENOMIC DNA]</scope>
    <source>
        <strain evidence="9 10">New-38</strain>
    </source>
</reference>
<dbReference type="NCBIfam" id="TIGR03025">
    <property type="entry name" value="EPS_sugtrans"/>
    <property type="match status" value="1"/>
</dbReference>
<name>A0ABR7HQD7_9FIRM</name>